<dbReference type="Proteomes" id="UP000799755">
    <property type="component" value="Unassembled WGS sequence"/>
</dbReference>
<proteinExistence type="predicted"/>
<reference evidence="1" key="1">
    <citation type="journal article" date="2020" name="Stud. Mycol.">
        <title>101 Dothideomycetes genomes: a test case for predicting lifestyles and emergence of pathogens.</title>
        <authorList>
            <person name="Haridas S."/>
            <person name="Albert R."/>
            <person name="Binder M."/>
            <person name="Bloem J."/>
            <person name="Labutti K."/>
            <person name="Salamov A."/>
            <person name="Andreopoulos B."/>
            <person name="Baker S."/>
            <person name="Barry K."/>
            <person name="Bills G."/>
            <person name="Bluhm B."/>
            <person name="Cannon C."/>
            <person name="Castanera R."/>
            <person name="Culley D."/>
            <person name="Daum C."/>
            <person name="Ezra D."/>
            <person name="Gonzalez J."/>
            <person name="Henrissat B."/>
            <person name="Kuo A."/>
            <person name="Liang C."/>
            <person name="Lipzen A."/>
            <person name="Lutzoni F."/>
            <person name="Magnuson J."/>
            <person name="Mondo S."/>
            <person name="Nolan M."/>
            <person name="Ohm R."/>
            <person name="Pangilinan J."/>
            <person name="Park H.-J."/>
            <person name="Ramirez L."/>
            <person name="Alfaro M."/>
            <person name="Sun H."/>
            <person name="Tritt A."/>
            <person name="Yoshinaga Y."/>
            <person name="Zwiers L.-H."/>
            <person name="Turgeon B."/>
            <person name="Goodwin S."/>
            <person name="Spatafora J."/>
            <person name="Crous P."/>
            <person name="Grigoriev I."/>
        </authorList>
    </citation>
    <scope>NUCLEOTIDE SEQUENCE</scope>
    <source>
        <strain evidence="1">ATCC 200398</strain>
    </source>
</reference>
<dbReference type="EMBL" id="MU003526">
    <property type="protein sequence ID" value="KAF2466183.1"/>
    <property type="molecule type" value="Genomic_DNA"/>
</dbReference>
<organism evidence="1 2">
    <name type="scientific">Lindgomyces ingoldianus</name>
    <dbReference type="NCBI Taxonomy" id="673940"/>
    <lineage>
        <taxon>Eukaryota</taxon>
        <taxon>Fungi</taxon>
        <taxon>Dikarya</taxon>
        <taxon>Ascomycota</taxon>
        <taxon>Pezizomycotina</taxon>
        <taxon>Dothideomycetes</taxon>
        <taxon>Pleosporomycetidae</taxon>
        <taxon>Pleosporales</taxon>
        <taxon>Lindgomycetaceae</taxon>
        <taxon>Lindgomyces</taxon>
    </lineage>
</organism>
<gene>
    <name evidence="1" type="ORF">BDR25DRAFT_269363</name>
</gene>
<evidence type="ECO:0000313" key="2">
    <source>
        <dbReference type="Proteomes" id="UP000799755"/>
    </source>
</evidence>
<sequence length="1687" mass="189925">MADFPEADSLTRLQGLHRDLCALTDLQLPVLEKLVQRLEASLDEFKALLDKPPKNDQSRKALSSGKFPIDNTEYEVNDEFKQQTLELAEALDLDELQAAALFLGAETEALEFDRSQLQTAVIRFHLRRETLLLCLRIIVKAALDSGEAEVMGQETLLQAVHLIMGIEGVNFENAHKFWAKCLTSMEAIERWLHQISERLQSAQVVGQVPLPGFVEIMTLQRQSLTRQHENLAAICTHMVKPGFASLDNFKALLEKIKTLDRHDIITIHYVPMFIRLASWVALESNTSFSDARALHASFIAGRESDNWSLRTFHAAALTWWLAEYSGRYIDPNPHDPDLRNVNFEEEASARSEVFLKALNDGAFSFMLSFCQDVRPTRWYDPAKTSMISWLLHDTAVLPSDSAQAEDFFKVLVMEQLQTFVDSFITNMPDTLRRLKVEEDDQRRRLQSHFQRSPAEQTLHLERFLVIISYAYDGFEEAADDFWSDKESNLYGFLQWAAKRQPTPRIAAFCEMLRAISTGESNAEFAHNFLMEEGASASGKIRRTSSLSYTHIFNELIEFRTNIHEPKKTIQGALYQQAQHHADQIEEPESGKMLESYLRLLAHLCRQSPLARNWLLDHPEYSITGLCFGLCTDKVDSRVRAAAFDAISGLLSYKNVQRATAVWNDLDSWTVSGFYVGSKQSNVPGPLHRDEFWATLADQYDESVAFINLLHSLVEPYSDDQGLNDALPFPESLGSTHRMPGIEKYVDFAMQSVFAERSQDVQDSLERNVLRWNCLRFIVASLSTFNENLVVFANKSNITVDSVIEASSLAAYVTLHPFTRVMEWLFNDKVLRALFAASHHDVNEVDASPSDSPLVQSLMLSIEVMDLIMRLQATYLDIVRPFMKQQPSMHHLPVSNPALASFEDAILNNLQLIVDLGLYCGTGHETLTIASLQLLEKLSSSRKLAVSPAGFGQRSGRSKIVGILEKDNEAERIGRCLFSLMRQSEDEIEAGQEASGYIVKLRILDFLNSCLAAVSTRPTIAHILLGLSCGSTSVRVADDSLWANGQSLFHAILILAVNYPDHNGNTFIAWQSEIRSRCWLLLQKLWRSPLTSSIVMEELRINELLFIQAPQLVAVDGSTLWNGFSLGQAFELEQQGSPGFAAFLCEPSAIALQNFLQQRAAFLDYESRELRLTVREGMPTLKSRIQSVLLGTTIRPGEDPIPNPNVFDLFDFIEFDFPERPLADHKLLEGINLAVCQEEKDGVMLFVLPLIEQLFLLKMKVWKKESPPQDEQKQLEELEEAQRLLVSFAEYNRRVQIVSYHEDILRSWVQLLVVTLQGCEFDVSARTSFILQTLQVILPKLEMAYNSDIFKALQLVSLAVSLIQRIEFDSTAFEKTKAGDFANDRLSQLFRAALVGIYSPVSNTELREYCYQICFRYIQGTFEKATKGSPLGRHVLNTVKTCGDHLLEVICDDAYSGQGTCKVSALLLLNALVAVAIRQESKYILEAFVSLNFIGVLVDNIKHIPDDLRAAAAPQVSMLLSYYDASLALLLRISQTRLGAAYVLNAGLFLSVRESRIFDVDPDIGLEFDNPDALKKYYDLMLAMLRVINAAVVARGRQNDQTIFQAREFLKENRHSMVAIFKRSVNVGVSGINGGLGTTIGVNGSVNGGVGEDLTDLVDCFTLLVEITGYLEYEDSSSLKKSRANIFS</sequence>
<accession>A0ACB6QGS6</accession>
<comment type="caution">
    <text evidence="1">The sequence shown here is derived from an EMBL/GenBank/DDBJ whole genome shotgun (WGS) entry which is preliminary data.</text>
</comment>
<keyword evidence="2" id="KW-1185">Reference proteome</keyword>
<evidence type="ECO:0000313" key="1">
    <source>
        <dbReference type="EMBL" id="KAF2466183.1"/>
    </source>
</evidence>
<protein>
    <submittedName>
        <fullName evidence="1">Uncharacterized protein</fullName>
    </submittedName>
</protein>
<name>A0ACB6QGS6_9PLEO</name>